<organism evidence="4 5">
    <name type="scientific">Methylovirgula ligni</name>
    <dbReference type="NCBI Taxonomy" id="569860"/>
    <lineage>
        <taxon>Bacteria</taxon>
        <taxon>Pseudomonadati</taxon>
        <taxon>Pseudomonadota</taxon>
        <taxon>Alphaproteobacteria</taxon>
        <taxon>Hyphomicrobiales</taxon>
        <taxon>Beijerinckiaceae</taxon>
        <taxon>Methylovirgula</taxon>
    </lineage>
</organism>
<evidence type="ECO:0000313" key="5">
    <source>
        <dbReference type="Proteomes" id="UP000256900"/>
    </source>
</evidence>
<keyword evidence="5" id="KW-1185">Reference proteome</keyword>
<accession>A0A3D9Z247</accession>
<proteinExistence type="inferred from homology"/>
<dbReference type="Gene3D" id="3.40.50.1000">
    <property type="entry name" value="HAD superfamily/HAD-like"/>
    <property type="match status" value="1"/>
</dbReference>
<reference evidence="4 5" key="1">
    <citation type="submission" date="2018-08" db="EMBL/GenBank/DDBJ databases">
        <title>Genomic Encyclopedia of Type Strains, Phase IV (KMG-IV): sequencing the most valuable type-strain genomes for metagenomic binning, comparative biology and taxonomic classification.</title>
        <authorList>
            <person name="Goeker M."/>
        </authorList>
    </citation>
    <scope>NUCLEOTIDE SEQUENCE [LARGE SCALE GENOMIC DNA]</scope>
    <source>
        <strain evidence="4 5">BW863</strain>
    </source>
</reference>
<dbReference type="EC" id="3.8.1.2" evidence="3"/>
<dbReference type="SFLD" id="SFLDS00003">
    <property type="entry name" value="Haloacid_Dehalogenase"/>
    <property type="match status" value="1"/>
</dbReference>
<keyword evidence="2 3" id="KW-0378">Hydrolase</keyword>
<comment type="catalytic activity">
    <reaction evidence="3">
        <text>an (S)-2-haloacid + H2O = a (2R)-2-hydroxycarboxylate + a halide anion + H(+)</text>
        <dbReference type="Rhea" id="RHEA:11192"/>
        <dbReference type="ChEBI" id="CHEBI:15377"/>
        <dbReference type="ChEBI" id="CHEBI:15378"/>
        <dbReference type="ChEBI" id="CHEBI:16042"/>
        <dbReference type="ChEBI" id="CHEBI:58314"/>
        <dbReference type="ChEBI" id="CHEBI:137405"/>
        <dbReference type="EC" id="3.8.1.2"/>
    </reaction>
</comment>
<dbReference type="PRINTS" id="PR00413">
    <property type="entry name" value="HADHALOGNASE"/>
</dbReference>
<dbReference type="InterPro" id="IPR036412">
    <property type="entry name" value="HAD-like_sf"/>
</dbReference>
<dbReference type="InterPro" id="IPR023198">
    <property type="entry name" value="PGP-like_dom2"/>
</dbReference>
<evidence type="ECO:0000256" key="1">
    <source>
        <dbReference type="ARBA" id="ARBA00008106"/>
    </source>
</evidence>
<dbReference type="AlphaFoldDB" id="A0A3D9Z247"/>
<dbReference type="RefSeq" id="WP_245411123.1">
    <property type="nucleotide sequence ID" value="NZ_CP025086.1"/>
</dbReference>
<dbReference type="Proteomes" id="UP000256900">
    <property type="component" value="Unassembled WGS sequence"/>
</dbReference>
<comment type="caution">
    <text evidence="4">The sequence shown here is derived from an EMBL/GenBank/DDBJ whole genome shotgun (WGS) entry which is preliminary data.</text>
</comment>
<evidence type="ECO:0000256" key="2">
    <source>
        <dbReference type="ARBA" id="ARBA00022801"/>
    </source>
</evidence>
<protein>
    <recommendedName>
        <fullName evidence="3">(S)-2-haloacid dehalogenase</fullName>
        <ecNumber evidence="3">3.8.1.2</ecNumber>
    </recommendedName>
    <alternativeName>
        <fullName evidence="3">2-haloalkanoic acid dehalogenase</fullName>
    </alternativeName>
    <alternativeName>
        <fullName evidence="3">Halocarboxylic acid halidohydrolase</fullName>
    </alternativeName>
    <alternativeName>
        <fullName evidence="3">L-2-haloacid dehalogenase</fullName>
    </alternativeName>
</protein>
<dbReference type="InterPro" id="IPR006439">
    <property type="entry name" value="HAD-SF_hydro_IA"/>
</dbReference>
<dbReference type="NCBIfam" id="TIGR01493">
    <property type="entry name" value="HAD-SF-IA-v2"/>
    <property type="match status" value="1"/>
</dbReference>
<evidence type="ECO:0000256" key="3">
    <source>
        <dbReference type="RuleBase" id="RU368077"/>
    </source>
</evidence>
<evidence type="ECO:0000313" key="4">
    <source>
        <dbReference type="EMBL" id="REF89242.1"/>
    </source>
</evidence>
<name>A0A3D9Z247_9HYPH</name>
<comment type="function">
    <text evidence="3">Catalyzes the hydrolytic dehalogenation of small (S)-2-haloalkanoic acids to yield the corresponding (R)-2-hydroxyalkanoic acids.</text>
</comment>
<dbReference type="Pfam" id="PF00702">
    <property type="entry name" value="Hydrolase"/>
    <property type="match status" value="1"/>
</dbReference>
<dbReference type="InterPro" id="IPR051540">
    <property type="entry name" value="S-2-haloacid_dehalogenase"/>
</dbReference>
<dbReference type="Gene3D" id="1.10.150.240">
    <property type="entry name" value="Putative phosphatase, domain 2"/>
    <property type="match status" value="1"/>
</dbReference>
<dbReference type="InterPro" id="IPR006328">
    <property type="entry name" value="2-HAD"/>
</dbReference>
<dbReference type="NCBIfam" id="TIGR01428">
    <property type="entry name" value="HAD_type_II"/>
    <property type="match status" value="1"/>
</dbReference>
<dbReference type="SFLD" id="SFLDG01129">
    <property type="entry name" value="C1.5:_HAD__Beta-PGM__Phosphata"/>
    <property type="match status" value="1"/>
</dbReference>
<comment type="similarity">
    <text evidence="1 3">Belongs to the HAD-like hydrolase superfamily. S-2-haloalkanoic acid dehalogenase family.</text>
</comment>
<dbReference type="EMBL" id="QUMO01000001">
    <property type="protein sequence ID" value="REF89242.1"/>
    <property type="molecule type" value="Genomic_DNA"/>
</dbReference>
<gene>
    <name evidence="4" type="ORF">DES32_0461</name>
</gene>
<dbReference type="PANTHER" id="PTHR43316:SF3">
    <property type="entry name" value="HALOACID DEHALOGENASE, TYPE II (AFU_ORTHOLOGUE AFUA_2G07750)-RELATED"/>
    <property type="match status" value="1"/>
</dbReference>
<dbReference type="SUPFAM" id="SSF56784">
    <property type="entry name" value="HAD-like"/>
    <property type="match status" value="1"/>
</dbReference>
<dbReference type="GO" id="GO:0018784">
    <property type="term" value="F:(S)-2-haloacid dehalogenase activity"/>
    <property type="evidence" value="ECO:0007669"/>
    <property type="project" value="UniProtKB-UniRule"/>
</dbReference>
<dbReference type="PANTHER" id="PTHR43316">
    <property type="entry name" value="HYDROLASE, HALOACID DELAHOGENASE-RELATED"/>
    <property type="match status" value="1"/>
</dbReference>
<sequence length="236" mass="25710">MPLSTLKALFFDVFGTLVDFRTGVAQEAERLLSPLGARLDWGAFADAWRAEYQPGMEVIRAGHEGYVRLDIVHRRNLDRILPRFGLADVDEAARGELNLAWHRLDAWPEVPAALARLRRRFRIAPLSNGNIALQADLARRNDFHWDAILGADLSRDYKPKPRLYLDAVEALGLAPGDCLMVACHSSDLATAASHGLRTAHIARPNEHGPGKGEGAPSVPVDFAAADLAALADALGV</sequence>
<dbReference type="InterPro" id="IPR023214">
    <property type="entry name" value="HAD_sf"/>
</dbReference>